<dbReference type="SUPFAM" id="SSF54695">
    <property type="entry name" value="POZ domain"/>
    <property type="match status" value="1"/>
</dbReference>
<dbReference type="Pfam" id="PF00651">
    <property type="entry name" value="BTB"/>
    <property type="match status" value="1"/>
</dbReference>
<dbReference type="VEuPathDB" id="VectorBase:BGLB028621"/>
<dbReference type="VEuPathDB" id="VectorBase:BGLAX_036859"/>
<evidence type="ECO:0000313" key="2">
    <source>
        <dbReference type="EnsemblMetazoa" id="BGLB028621-PA"/>
    </source>
</evidence>
<sequence>MRQWASKVIKFSSQYNNSSWSAEQILGPPKVYPQYGDIQGAWASASIDSLQFIELEYEKAVLPESINIYETYNAGATVAVKVMNPFNQWEVLWSTTAVENIKSSRIFSPPLREVKFATNKVRLEVNCTVAASWCEIDAVEFIGQEKAGLILDDKSYTDAMRSIVNNPTYSDVKLVLNNETAYAHKSILAARSTFFSKQFEQYTTDLIELNLSISYDELLAILSFIYTNQLPPDISTDTLITLCEVSSTLDIPSMKQYAVHRLFSLLTYENVVGIYLRVQDQEAFEEIKDYCLKYMATHLKKMANVANFGTLSQSVLVKVVQEATSMISLGDGF</sequence>
<dbReference type="EnsemblMetazoa" id="BGLB028621-RA">
    <property type="protein sequence ID" value="BGLB028621-PA"/>
    <property type="gene ID" value="BGLB028621"/>
</dbReference>
<dbReference type="SMART" id="SM00225">
    <property type="entry name" value="BTB"/>
    <property type="match status" value="1"/>
</dbReference>
<dbReference type="CDD" id="cd18186">
    <property type="entry name" value="BTB_POZ_ZBTB_KLHL-like"/>
    <property type="match status" value="1"/>
</dbReference>
<dbReference type="Gene3D" id="3.30.710.10">
    <property type="entry name" value="Potassium Channel Kv1.1, Chain A"/>
    <property type="match status" value="1"/>
</dbReference>
<dbReference type="InterPro" id="IPR011333">
    <property type="entry name" value="SKP1/BTB/POZ_sf"/>
</dbReference>
<proteinExistence type="predicted"/>
<dbReference type="AlphaFoldDB" id="A0A2C9L9G0"/>
<evidence type="ECO:0000259" key="1">
    <source>
        <dbReference type="PROSITE" id="PS50097"/>
    </source>
</evidence>
<dbReference type="OrthoDB" id="2153609at2759"/>
<dbReference type="STRING" id="6526.A0A2C9L9G0"/>
<dbReference type="Pfam" id="PF25900">
    <property type="entry name" value="PAPPA"/>
    <property type="match status" value="1"/>
</dbReference>
<dbReference type="PROSITE" id="PS50097">
    <property type="entry name" value="BTB"/>
    <property type="match status" value="1"/>
</dbReference>
<dbReference type="InterPro" id="IPR058897">
    <property type="entry name" value="PAPPA_SD_C"/>
</dbReference>
<gene>
    <name evidence="2" type="primary">106063297</name>
</gene>
<organism evidence="2 3">
    <name type="scientific">Biomphalaria glabrata</name>
    <name type="common">Bloodfluke planorb</name>
    <name type="synonym">Freshwater snail</name>
    <dbReference type="NCBI Taxonomy" id="6526"/>
    <lineage>
        <taxon>Eukaryota</taxon>
        <taxon>Metazoa</taxon>
        <taxon>Spiralia</taxon>
        <taxon>Lophotrochozoa</taxon>
        <taxon>Mollusca</taxon>
        <taxon>Gastropoda</taxon>
        <taxon>Heterobranchia</taxon>
        <taxon>Euthyneura</taxon>
        <taxon>Panpulmonata</taxon>
        <taxon>Hygrophila</taxon>
        <taxon>Lymnaeoidea</taxon>
        <taxon>Planorbidae</taxon>
        <taxon>Biomphalaria</taxon>
    </lineage>
</organism>
<accession>A0A2C9L9G0</accession>
<name>A0A2C9L9G0_BIOGL</name>
<evidence type="ECO:0000313" key="3">
    <source>
        <dbReference type="Proteomes" id="UP000076420"/>
    </source>
</evidence>
<reference evidence="2" key="1">
    <citation type="submission" date="2020-05" db="UniProtKB">
        <authorList>
            <consortium name="EnsemblMetazoa"/>
        </authorList>
    </citation>
    <scope>IDENTIFICATION</scope>
    <source>
        <strain evidence="2">BB02</strain>
    </source>
</reference>
<protein>
    <recommendedName>
        <fullName evidence="1">BTB domain-containing protein</fullName>
    </recommendedName>
</protein>
<dbReference type="InterPro" id="IPR000210">
    <property type="entry name" value="BTB/POZ_dom"/>
</dbReference>
<dbReference type="PANTHER" id="PTHR24413">
    <property type="entry name" value="SPECKLE-TYPE POZ PROTEIN"/>
    <property type="match status" value="1"/>
</dbReference>
<dbReference type="RefSeq" id="XP_013077082.2">
    <property type="nucleotide sequence ID" value="XM_013221628.2"/>
</dbReference>
<dbReference type="KEGG" id="bgt:106063297"/>
<dbReference type="Proteomes" id="UP000076420">
    <property type="component" value="Unassembled WGS sequence"/>
</dbReference>
<feature type="domain" description="BTB" evidence="1">
    <location>
        <begin position="170"/>
        <end position="234"/>
    </location>
</feature>